<gene>
    <name evidence="3" type="ORF">g.61049</name>
</gene>
<dbReference type="Pfam" id="PF25999">
    <property type="entry name" value="SYNRG_C"/>
    <property type="match status" value="1"/>
</dbReference>
<organism evidence="3">
    <name type="scientific">Anthurium amnicola</name>
    <dbReference type="NCBI Taxonomy" id="1678845"/>
    <lineage>
        <taxon>Eukaryota</taxon>
        <taxon>Viridiplantae</taxon>
        <taxon>Streptophyta</taxon>
        <taxon>Embryophyta</taxon>
        <taxon>Tracheophyta</taxon>
        <taxon>Spermatophyta</taxon>
        <taxon>Magnoliopsida</taxon>
        <taxon>Liliopsida</taxon>
        <taxon>Araceae</taxon>
        <taxon>Pothoideae</taxon>
        <taxon>Potheae</taxon>
        <taxon>Anthurium</taxon>
    </lineage>
</organism>
<feature type="region of interest" description="Disordered" evidence="1">
    <location>
        <begin position="1"/>
        <end position="165"/>
    </location>
</feature>
<sequence length="834" mass="90819">DDDDDFGEFEFAPTGSAPPPPPHRATSNQQQWQQAAAAGEGDDDWGDFVESPLQPHPFSSPEPPPPSSSSSSSAHFAPLFDPFPAAQAAEPDPTPIHSVPQVAAGKGWQKPSGALPLSLFGGEDAEAGGGGESPDSLGSLFPDLKVGPPFASSKSPGCKGSSVSAQGEGLQDLIASLYGQAGVVTPGKSNGNCDGSKINGNCEPNPVSAENCDNGEDDLDEGGWEFQDAISIANVGDSSDSVLLEEGELVDIPAVEPKATDSDSEIQTSGNYIWKSNGQESENVLGDNLPSKALSNAREWGSTFVSHGTTVNGFGFGFVDYGSNACTSNAHQNLEHINMENGLDHNVANGDMSLDDSFWKFKDASSEIEILNHFTQPESIDQRGLNEPGNSYTSIRSNENQDFVDPFLITEGCPHVPNSIDNGMEGIETSSVVGHNDLVSNMYNGNCNISAVTSMTHSEQNSVVSCETLKGADNFDLKYSGLESDKIRHNDFASKNTDTYFNISIDPRKLGDFYSRLKQVSCMLALRHIENHKLTTADGKEVPDEELEAVDLDDVVMAAFSKLGIAALKSDHREKHPPNEISVSELLEVIQEPGFQAFDMEYRLSEKIPLAEKDLSSAVWLFEHAASVLYTLTMASCEEQHAYINSWSKIISACELELQHGATIWSLALHANIQTQLISESRGQHYFLALGEIYRVVEILSASIRLYKPWILLNPADSRDMLACRDKSVDSWRDCRLKQALEIISESSGKLKAVTEELVKSIKFISELSTHTLQNHLSSHDVQFCRISLLPLKMLPDIKQLVWHGDLYFCKLANFWTNRISSDVPQLPRIHVGR</sequence>
<evidence type="ECO:0000256" key="1">
    <source>
        <dbReference type="SAM" id="MobiDB-lite"/>
    </source>
</evidence>
<feature type="non-terminal residue" evidence="3">
    <location>
        <position position="1"/>
    </location>
</feature>
<reference evidence="3" key="1">
    <citation type="submission" date="2015-07" db="EMBL/GenBank/DDBJ databases">
        <title>Transcriptome Assembly of Anthurium amnicola.</title>
        <authorList>
            <person name="Suzuki J."/>
        </authorList>
    </citation>
    <scope>NUCLEOTIDE SEQUENCE</scope>
</reference>
<dbReference type="EMBL" id="GDJX01012760">
    <property type="protein sequence ID" value="JAT55176.1"/>
    <property type="molecule type" value="Transcribed_RNA"/>
</dbReference>
<dbReference type="InterPro" id="IPR059024">
    <property type="entry name" value="SYNRG_C"/>
</dbReference>
<evidence type="ECO:0000259" key="2">
    <source>
        <dbReference type="Pfam" id="PF25999"/>
    </source>
</evidence>
<dbReference type="PANTHER" id="PTHR35701">
    <property type="entry name" value="OS11G0148400 PROTEIN"/>
    <property type="match status" value="1"/>
</dbReference>
<feature type="compositionally biased region" description="Pro residues" evidence="1">
    <location>
        <begin position="54"/>
        <end position="67"/>
    </location>
</feature>
<accession>A0A1D1YKL2</accession>
<evidence type="ECO:0000313" key="3">
    <source>
        <dbReference type="EMBL" id="JAT55176.1"/>
    </source>
</evidence>
<dbReference type="AlphaFoldDB" id="A0A1D1YKL2"/>
<proteinExistence type="predicted"/>
<dbReference type="PANTHER" id="PTHR35701:SF1">
    <property type="entry name" value="OS11G0148400 PROTEIN"/>
    <property type="match status" value="1"/>
</dbReference>
<name>A0A1D1YKL2_9ARAE</name>
<feature type="compositionally biased region" description="Low complexity" evidence="1">
    <location>
        <begin position="29"/>
        <end position="39"/>
    </location>
</feature>
<feature type="compositionally biased region" description="Low complexity" evidence="1">
    <location>
        <begin position="68"/>
        <end position="78"/>
    </location>
</feature>
<protein>
    <recommendedName>
        <fullName evidence="2">Synergin gamma C-terminal domain-containing protein</fullName>
    </recommendedName>
</protein>
<feature type="domain" description="Synergin gamma C-terminal" evidence="2">
    <location>
        <begin position="637"/>
        <end position="827"/>
    </location>
</feature>